<reference evidence="2 3" key="1">
    <citation type="submission" date="2024-01" db="EMBL/GenBank/DDBJ databases">
        <title>A telomere-to-telomere, gap-free genome of sweet tea (Lithocarpus litseifolius).</title>
        <authorList>
            <person name="Zhou J."/>
        </authorList>
    </citation>
    <scope>NUCLEOTIDE SEQUENCE [LARGE SCALE GENOMIC DNA]</scope>
    <source>
        <strain evidence="2">Zhou-2022a</strain>
        <tissue evidence="2">Leaf</tissue>
    </source>
</reference>
<comment type="caution">
    <text evidence="2">The sequence shown here is derived from an EMBL/GenBank/DDBJ whole genome shotgun (WGS) entry which is preliminary data.</text>
</comment>
<accession>A0AAW2CQN2</accession>
<evidence type="ECO:0000256" key="1">
    <source>
        <dbReference type="SAM" id="SignalP"/>
    </source>
</evidence>
<evidence type="ECO:0000313" key="3">
    <source>
        <dbReference type="Proteomes" id="UP001459277"/>
    </source>
</evidence>
<keyword evidence="3" id="KW-1185">Reference proteome</keyword>
<proteinExistence type="predicted"/>
<feature type="chain" id="PRO_5043968566" evidence="1">
    <location>
        <begin position="20"/>
        <end position="197"/>
    </location>
</feature>
<evidence type="ECO:0000313" key="2">
    <source>
        <dbReference type="EMBL" id="KAK9999340.1"/>
    </source>
</evidence>
<dbReference type="Proteomes" id="UP001459277">
    <property type="component" value="Unassembled WGS sequence"/>
</dbReference>
<feature type="signal peptide" evidence="1">
    <location>
        <begin position="1"/>
        <end position="19"/>
    </location>
</feature>
<gene>
    <name evidence="2" type="ORF">SO802_018943</name>
</gene>
<name>A0AAW2CQN2_9ROSI</name>
<protein>
    <submittedName>
        <fullName evidence="2">Uncharacterized protein</fullName>
    </submittedName>
</protein>
<keyword evidence="1" id="KW-0732">Signal</keyword>
<organism evidence="2 3">
    <name type="scientific">Lithocarpus litseifolius</name>
    <dbReference type="NCBI Taxonomy" id="425828"/>
    <lineage>
        <taxon>Eukaryota</taxon>
        <taxon>Viridiplantae</taxon>
        <taxon>Streptophyta</taxon>
        <taxon>Embryophyta</taxon>
        <taxon>Tracheophyta</taxon>
        <taxon>Spermatophyta</taxon>
        <taxon>Magnoliopsida</taxon>
        <taxon>eudicotyledons</taxon>
        <taxon>Gunneridae</taxon>
        <taxon>Pentapetalae</taxon>
        <taxon>rosids</taxon>
        <taxon>fabids</taxon>
        <taxon>Fagales</taxon>
        <taxon>Fagaceae</taxon>
        <taxon>Lithocarpus</taxon>
    </lineage>
</organism>
<sequence length="197" mass="23052">MNIIVFVVIVFLNLPETDPYVVERSAMLGESKDGLLQYGRSDCFGIKVWVLEDCVTIIGRISPRWVMRHNLSFMLLHHLYFDLLSSCDLILNNSIPQNERFAHVPLLLAFHEPEFVFQRLGNSVVVYCLVQQKLEQVSIQPNGGIVPLQDNYRKVFPFFWSTWFTNRLKKNFVESRNFSAEYLLSLNSREKKVEYVE</sequence>
<dbReference type="EMBL" id="JAZDWU010000006">
    <property type="protein sequence ID" value="KAK9999340.1"/>
    <property type="molecule type" value="Genomic_DNA"/>
</dbReference>
<dbReference type="AlphaFoldDB" id="A0AAW2CQN2"/>